<name>A0A1H0ZP59_NATTX</name>
<dbReference type="EMBL" id="FNLC01000001">
    <property type="protein sequence ID" value="SDQ29305.1"/>
    <property type="molecule type" value="Genomic_DNA"/>
</dbReference>
<keyword evidence="2" id="KW-1185">Reference proteome</keyword>
<dbReference type="Proteomes" id="UP000198848">
    <property type="component" value="Unassembled WGS sequence"/>
</dbReference>
<dbReference type="RefSeq" id="WP_090376500.1">
    <property type="nucleotide sequence ID" value="NZ_FNLC01000001.1"/>
</dbReference>
<reference evidence="2" key="1">
    <citation type="submission" date="2016-10" db="EMBL/GenBank/DDBJ databases">
        <authorList>
            <person name="Varghese N."/>
            <person name="Submissions S."/>
        </authorList>
    </citation>
    <scope>NUCLEOTIDE SEQUENCE [LARGE SCALE GENOMIC DNA]</scope>
    <source>
        <strain evidence="2">DSM 24767</strain>
    </source>
</reference>
<sequence>MARCHSETETITRGRDRLTIEAAARRLGVESTTDVARAALEYAGDPAISQYGRAATVLAAVRLASRRTETSTVGFQQIEAVADVDRDRLTGAESLLTETISPPADPDDVRSIRRRLVVAREILAALEAGRETPELPGSYLAAAAPDLLARADGRSIHCEDVADPEFDETALRAHVERLEGDLELARLGTTLYALVEDER</sequence>
<gene>
    <name evidence="1" type="ORF">SAMN04489842_0378</name>
</gene>
<evidence type="ECO:0000313" key="1">
    <source>
        <dbReference type="EMBL" id="SDQ29305.1"/>
    </source>
</evidence>
<dbReference type="AlphaFoldDB" id="A0A1H0ZP59"/>
<evidence type="ECO:0000313" key="2">
    <source>
        <dbReference type="Proteomes" id="UP000198848"/>
    </source>
</evidence>
<dbReference type="OrthoDB" id="170737at2157"/>
<protein>
    <submittedName>
        <fullName evidence="1">Uncharacterized protein</fullName>
    </submittedName>
</protein>
<accession>A0A1H0ZP59</accession>
<organism evidence="1 2">
    <name type="scientific">Natronobacterium texcoconense</name>
    <dbReference type="NCBI Taxonomy" id="1095778"/>
    <lineage>
        <taxon>Archaea</taxon>
        <taxon>Methanobacteriati</taxon>
        <taxon>Methanobacteriota</taxon>
        <taxon>Stenosarchaea group</taxon>
        <taxon>Halobacteria</taxon>
        <taxon>Halobacteriales</taxon>
        <taxon>Natrialbaceae</taxon>
        <taxon>Natronobacterium</taxon>
    </lineage>
</organism>
<proteinExistence type="predicted"/>